<dbReference type="RefSeq" id="WP_302722561.1">
    <property type="nucleotide sequence ID" value="NZ_JAULRU010000569.1"/>
</dbReference>
<comment type="caution">
    <text evidence="5">The sequence shown here is derived from an EMBL/GenBank/DDBJ whole genome shotgun (WGS) entry which is preliminary data.</text>
</comment>
<keyword evidence="2 3" id="KW-0732">Signal</keyword>
<evidence type="ECO:0000256" key="3">
    <source>
        <dbReference type="SAM" id="SignalP"/>
    </source>
</evidence>
<reference evidence="5 6" key="1">
    <citation type="submission" date="2023-11" db="EMBL/GenBank/DDBJ databases">
        <title>Gilvimarinus fulvus sp. nov., isolated from the surface of Kelp.</title>
        <authorList>
            <person name="Sun Y.Y."/>
            <person name="Gong Y."/>
            <person name="Du Z.J."/>
        </authorList>
    </citation>
    <scope>NUCLEOTIDE SEQUENCE [LARGE SCALE GENOMIC DNA]</scope>
    <source>
        <strain evidence="5 6">SDUM040013</strain>
    </source>
</reference>
<feature type="signal peptide" evidence="3">
    <location>
        <begin position="1"/>
        <end position="24"/>
    </location>
</feature>
<accession>A0ABU4RZD9</accession>
<evidence type="ECO:0000256" key="2">
    <source>
        <dbReference type="ARBA" id="ARBA00022729"/>
    </source>
</evidence>
<name>A0ABU4RZD9_9GAMM</name>
<protein>
    <submittedName>
        <fullName evidence="5">Transporter substrate-binding domain-containing protein</fullName>
    </submittedName>
</protein>
<feature type="domain" description="Solute-binding protein family 3/N-terminal" evidence="4">
    <location>
        <begin position="28"/>
        <end position="255"/>
    </location>
</feature>
<dbReference type="Pfam" id="PF00497">
    <property type="entry name" value="SBP_bac_3"/>
    <property type="match status" value="1"/>
</dbReference>
<evidence type="ECO:0000313" key="5">
    <source>
        <dbReference type="EMBL" id="MDX6849636.1"/>
    </source>
</evidence>
<feature type="chain" id="PRO_5046551188" evidence="3">
    <location>
        <begin position="25"/>
        <end position="262"/>
    </location>
</feature>
<sequence length="262" mass="29177">MERVLFRMVIFCVLAVCSVQTATAEDTVIRIAVADDFYPFYRKEADASFSGASVEVAKSVFASLGYNLRITQYRDMRSALEAIATGRQDVMINLTETSERAKIALFTTTPHVYETQDIIVRADARINFDGNLLDLASYRIGVIFGWTYGAEFDAADFLTKEPVLDSKAQLEGLLSGQFDVALNNQQYFMAEAKQLGIGNVFKVLPPSVYVLPVNMAVSRKYPGAIELRNDLDRELARFVSSEEYAQIMTQFNLAKPGAEVAQ</sequence>
<comment type="similarity">
    <text evidence="1">Belongs to the bacterial solute-binding protein 3 family.</text>
</comment>
<dbReference type="Proteomes" id="UP001273505">
    <property type="component" value="Unassembled WGS sequence"/>
</dbReference>
<dbReference type="EMBL" id="JAXAFO010000014">
    <property type="protein sequence ID" value="MDX6849636.1"/>
    <property type="molecule type" value="Genomic_DNA"/>
</dbReference>
<dbReference type="PANTHER" id="PTHR35936">
    <property type="entry name" value="MEMBRANE-BOUND LYTIC MUREIN TRANSGLYCOSYLASE F"/>
    <property type="match status" value="1"/>
</dbReference>
<proteinExistence type="inferred from homology"/>
<evidence type="ECO:0000259" key="4">
    <source>
        <dbReference type="SMART" id="SM00062"/>
    </source>
</evidence>
<gene>
    <name evidence="5" type="ORF">SCD92_09710</name>
</gene>
<evidence type="ECO:0000313" key="6">
    <source>
        <dbReference type="Proteomes" id="UP001273505"/>
    </source>
</evidence>
<dbReference type="PANTHER" id="PTHR35936:SF25">
    <property type="entry name" value="ABC TRANSPORTER SUBSTRATE-BINDING PROTEIN"/>
    <property type="match status" value="1"/>
</dbReference>
<dbReference type="SMART" id="SM00062">
    <property type="entry name" value="PBPb"/>
    <property type="match status" value="1"/>
</dbReference>
<organism evidence="5 6">
    <name type="scientific">Gilvimarinus gilvus</name>
    <dbReference type="NCBI Taxonomy" id="3058038"/>
    <lineage>
        <taxon>Bacteria</taxon>
        <taxon>Pseudomonadati</taxon>
        <taxon>Pseudomonadota</taxon>
        <taxon>Gammaproteobacteria</taxon>
        <taxon>Cellvibrionales</taxon>
        <taxon>Cellvibrionaceae</taxon>
        <taxon>Gilvimarinus</taxon>
    </lineage>
</organism>
<dbReference type="InterPro" id="IPR001638">
    <property type="entry name" value="Solute-binding_3/MltF_N"/>
</dbReference>
<dbReference type="SUPFAM" id="SSF53850">
    <property type="entry name" value="Periplasmic binding protein-like II"/>
    <property type="match status" value="1"/>
</dbReference>
<evidence type="ECO:0000256" key="1">
    <source>
        <dbReference type="ARBA" id="ARBA00010333"/>
    </source>
</evidence>
<dbReference type="Gene3D" id="3.40.190.10">
    <property type="entry name" value="Periplasmic binding protein-like II"/>
    <property type="match status" value="2"/>
</dbReference>
<keyword evidence="6" id="KW-1185">Reference proteome</keyword>